<dbReference type="EMBL" id="LN853823">
    <property type="protein sequence ID" value="CRY96759.1"/>
    <property type="molecule type" value="Genomic_DNA"/>
</dbReference>
<feature type="domain" description="Replication-associated protein ORF2/G2P" evidence="1">
    <location>
        <begin position="56"/>
        <end position="158"/>
    </location>
</feature>
<reference evidence="2" key="2">
    <citation type="submission" date="2015-07" db="EMBL/GenBank/DDBJ databases">
        <title>Plasmids, circular viruses and viroids from rat gut.</title>
        <authorList>
            <person name="Jorgensen T.J."/>
            <person name="Hansen M.A."/>
            <person name="Xu Z."/>
            <person name="Tabak M.A."/>
            <person name="Sorensen S.J."/>
            <person name="Hansen L.H."/>
        </authorList>
    </citation>
    <scope>NUCLEOTIDE SEQUENCE</scope>
    <source>
        <strain evidence="2">RGFK1251</strain>
    </source>
</reference>
<proteinExistence type="predicted"/>
<evidence type="ECO:0000259" key="1">
    <source>
        <dbReference type="Pfam" id="PF23343"/>
    </source>
</evidence>
<evidence type="ECO:0000313" key="2">
    <source>
        <dbReference type="EMBL" id="CRY96759.1"/>
    </source>
</evidence>
<protein>
    <recommendedName>
        <fullName evidence="1">Replication-associated protein ORF2/G2P domain-containing protein</fullName>
    </recommendedName>
</protein>
<reference evidence="2" key="1">
    <citation type="submission" date="2015-06" db="EMBL/GenBank/DDBJ databases">
        <authorList>
            <person name="Joergensen T."/>
        </authorList>
    </citation>
    <scope>NUCLEOTIDE SEQUENCE</scope>
    <source>
        <strain evidence="2">RGFK1251</strain>
    </source>
</reference>
<organism evidence="2">
    <name type="scientific">uncultured prokaryote</name>
    <dbReference type="NCBI Taxonomy" id="198431"/>
    <lineage>
        <taxon>unclassified sequences</taxon>
        <taxon>environmental samples</taxon>
    </lineage>
</organism>
<dbReference type="InterPro" id="IPR056906">
    <property type="entry name" value="ORF2/G2P_dom"/>
</dbReference>
<dbReference type="Pfam" id="PF23343">
    <property type="entry name" value="REP_ORF2-G2P"/>
    <property type="match status" value="1"/>
</dbReference>
<dbReference type="AlphaFoldDB" id="A0A0H5Q5R0"/>
<name>A0A0H5Q5R0_9ZZZZ</name>
<sequence>MPILQAYANGLTMGTAGRNDAPVPRGKITGWTQAAVRRHTRWLYSIASADLDGYGYALTLTLRDTPPSALEWQAARRAWIERLRRRGMVRLHWVVEWQRRGTPHMHVAVYFPKPLTAVQQQVLLLDWLAVAAAWKPGSTGQCVKEITGPLGWLQYLSKHAARGVKHYQRAGKPAGWETTGRLWGHLGEWPAVEPIRAEISKTEYHRFRRLVRSWRVADARAHGLATGDWRRLTYARRMLSCSDPALSTVRGVSEWISDDLAMVLLDAAADRPMGLAEAA</sequence>
<accession>A0A0H5Q5R0</accession>